<dbReference type="PANTHER" id="PTHR12394">
    <property type="entry name" value="ZYGIN"/>
    <property type="match status" value="1"/>
</dbReference>
<evidence type="ECO:0000256" key="4">
    <source>
        <dbReference type="SAM" id="MobiDB-lite"/>
    </source>
</evidence>
<proteinExistence type="inferred from homology"/>
<feature type="region of interest" description="Disordered" evidence="4">
    <location>
        <begin position="1"/>
        <end position="28"/>
    </location>
</feature>
<dbReference type="InterPro" id="IPR011680">
    <property type="entry name" value="FEZ"/>
</dbReference>
<dbReference type="Ensembl" id="ENSSGRT00000017396.1">
    <property type="protein sequence ID" value="ENSSGRP00000016065.1"/>
    <property type="gene ID" value="ENSSGRG00000009900.1"/>
</dbReference>
<comment type="similarity">
    <text evidence="1">Belongs to the zygin family.</text>
</comment>
<evidence type="ECO:0000256" key="3">
    <source>
        <dbReference type="ARBA" id="ARBA00023054"/>
    </source>
</evidence>
<evidence type="ECO:0000256" key="2">
    <source>
        <dbReference type="ARBA" id="ARBA00022553"/>
    </source>
</evidence>
<evidence type="ECO:0000313" key="5">
    <source>
        <dbReference type="Ensembl" id="ENSSGRP00000016065.1"/>
    </source>
</evidence>
<sequence length="181" mass="20835">MMENSPDPGETEEEEEDDIAVSSSKSSPSLLEEIRMLSQASNNNCSYEGARLRLMPSSALLDILCRMEAAIREYSEELVAQLARRDELEFEKEVKNTFITALMEVQNRQKEQRELSKRRLIPYEKKGTPPSVDDLQMLTKILYAMKEDSEKVPTLLTDYILKGKSKPFFTIIKITFKNNFV</sequence>
<feature type="compositionally biased region" description="Acidic residues" evidence="4">
    <location>
        <begin position="9"/>
        <end position="19"/>
    </location>
</feature>
<evidence type="ECO:0000256" key="1">
    <source>
        <dbReference type="ARBA" id="ARBA00006788"/>
    </source>
</evidence>
<dbReference type="AlphaFoldDB" id="A0A672KWB2"/>
<protein>
    <submittedName>
        <fullName evidence="5">Fasciculation and elongation protein zeta 1</fullName>
    </submittedName>
</protein>
<reference evidence="5" key="2">
    <citation type="submission" date="2025-09" db="UniProtKB">
        <authorList>
            <consortium name="Ensembl"/>
        </authorList>
    </citation>
    <scope>IDENTIFICATION</scope>
</reference>
<reference evidence="5" key="1">
    <citation type="submission" date="2025-08" db="UniProtKB">
        <authorList>
            <consortium name="Ensembl"/>
        </authorList>
    </citation>
    <scope>IDENTIFICATION</scope>
</reference>
<accession>A0A672KWB2</accession>
<dbReference type="Proteomes" id="UP000472262">
    <property type="component" value="Unassembled WGS sequence"/>
</dbReference>
<evidence type="ECO:0000313" key="6">
    <source>
        <dbReference type="Proteomes" id="UP000472262"/>
    </source>
</evidence>
<dbReference type="GO" id="GO:0030424">
    <property type="term" value="C:axon"/>
    <property type="evidence" value="ECO:0007669"/>
    <property type="project" value="TreeGrafter"/>
</dbReference>
<keyword evidence="2" id="KW-0597">Phosphoprotein</keyword>
<dbReference type="Pfam" id="PF07763">
    <property type="entry name" value="FEZ"/>
    <property type="match status" value="1"/>
</dbReference>
<keyword evidence="6" id="KW-1185">Reference proteome</keyword>
<organism evidence="5 6">
    <name type="scientific">Sinocyclocheilus grahami</name>
    <name type="common">Dianchi golden-line fish</name>
    <name type="synonym">Barbus grahami</name>
    <dbReference type="NCBI Taxonomy" id="75366"/>
    <lineage>
        <taxon>Eukaryota</taxon>
        <taxon>Metazoa</taxon>
        <taxon>Chordata</taxon>
        <taxon>Craniata</taxon>
        <taxon>Vertebrata</taxon>
        <taxon>Euteleostomi</taxon>
        <taxon>Actinopterygii</taxon>
        <taxon>Neopterygii</taxon>
        <taxon>Teleostei</taxon>
        <taxon>Ostariophysi</taxon>
        <taxon>Cypriniformes</taxon>
        <taxon>Cyprinidae</taxon>
        <taxon>Cyprininae</taxon>
        <taxon>Sinocyclocheilus</taxon>
    </lineage>
</organism>
<keyword evidence="3" id="KW-0175">Coiled coil</keyword>
<name>A0A672KWB2_SINGR</name>
<dbReference type="PANTHER" id="PTHR12394:SF4">
    <property type="entry name" value="FASCICULATION AND ELONGATION PROTEIN ZETA-1"/>
    <property type="match status" value="1"/>
</dbReference>
<dbReference type="GO" id="GO:0005737">
    <property type="term" value="C:cytoplasm"/>
    <property type="evidence" value="ECO:0007669"/>
    <property type="project" value="TreeGrafter"/>
</dbReference>